<proteinExistence type="predicted"/>
<dbReference type="OrthoDB" id="2617048at2"/>
<evidence type="ECO:0000313" key="3">
    <source>
        <dbReference type="Proteomes" id="UP000255326"/>
    </source>
</evidence>
<keyword evidence="2" id="KW-0560">Oxidoreductase</keyword>
<sequence length="101" mass="12027">MYVVHSTFKVPPEKAEEVISIYQNRSRKVDQAEGFLRFLLFQNDKKQGELTVHMEWESKEYYLKWVTSSEFKEIHDLEKKYPDQELAAVIPTVEKYKVVAL</sequence>
<dbReference type="InterPro" id="IPR007138">
    <property type="entry name" value="ABM_dom"/>
</dbReference>
<dbReference type="AlphaFoldDB" id="A0A370GR31"/>
<dbReference type="InterPro" id="IPR011008">
    <property type="entry name" value="Dimeric_a/b-barrel"/>
</dbReference>
<feature type="domain" description="ABM" evidence="1">
    <location>
        <begin position="2"/>
        <end position="90"/>
    </location>
</feature>
<dbReference type="GO" id="GO:0004497">
    <property type="term" value="F:monooxygenase activity"/>
    <property type="evidence" value="ECO:0007669"/>
    <property type="project" value="UniProtKB-KW"/>
</dbReference>
<dbReference type="Proteomes" id="UP000255326">
    <property type="component" value="Unassembled WGS sequence"/>
</dbReference>
<name>A0A370GR31_9BACI</name>
<dbReference type="PROSITE" id="PS51725">
    <property type="entry name" value="ABM"/>
    <property type="match status" value="1"/>
</dbReference>
<dbReference type="PANTHER" id="PTHR34474:SF2">
    <property type="entry name" value="SIGNAL TRANSDUCTION PROTEIN TRAP"/>
    <property type="match status" value="1"/>
</dbReference>
<organism evidence="2 3">
    <name type="scientific">Falsibacillus pallidus</name>
    <dbReference type="NCBI Taxonomy" id="493781"/>
    <lineage>
        <taxon>Bacteria</taxon>
        <taxon>Bacillati</taxon>
        <taxon>Bacillota</taxon>
        <taxon>Bacilli</taxon>
        <taxon>Bacillales</taxon>
        <taxon>Bacillaceae</taxon>
        <taxon>Falsibacillus</taxon>
    </lineage>
</organism>
<dbReference type="InterPro" id="IPR050404">
    <property type="entry name" value="Heme-degrading_MO"/>
</dbReference>
<protein>
    <submittedName>
        <fullName evidence="2">Heme-degrading monooxygenase HmoA</fullName>
    </submittedName>
</protein>
<evidence type="ECO:0000259" key="1">
    <source>
        <dbReference type="PROSITE" id="PS51725"/>
    </source>
</evidence>
<keyword evidence="2" id="KW-0503">Monooxygenase</keyword>
<dbReference type="Gene3D" id="3.30.70.100">
    <property type="match status" value="1"/>
</dbReference>
<dbReference type="SUPFAM" id="SSF54909">
    <property type="entry name" value="Dimeric alpha+beta barrel"/>
    <property type="match status" value="1"/>
</dbReference>
<dbReference type="PANTHER" id="PTHR34474">
    <property type="entry name" value="SIGNAL TRANSDUCTION PROTEIN TRAP"/>
    <property type="match status" value="1"/>
</dbReference>
<keyword evidence="3" id="KW-1185">Reference proteome</keyword>
<dbReference type="RefSeq" id="WP_114744754.1">
    <property type="nucleotide sequence ID" value="NZ_QQAY01000002.1"/>
</dbReference>
<dbReference type="Pfam" id="PF03992">
    <property type="entry name" value="ABM"/>
    <property type="match status" value="1"/>
</dbReference>
<accession>A0A370GR31</accession>
<evidence type="ECO:0000313" key="2">
    <source>
        <dbReference type="EMBL" id="RDI45961.1"/>
    </source>
</evidence>
<comment type="caution">
    <text evidence="2">The sequence shown here is derived from an EMBL/GenBank/DDBJ whole genome shotgun (WGS) entry which is preliminary data.</text>
</comment>
<gene>
    <name evidence="2" type="ORF">DFR59_102599</name>
</gene>
<reference evidence="2 3" key="1">
    <citation type="submission" date="2018-07" db="EMBL/GenBank/DDBJ databases">
        <title>Genomic Encyclopedia of Type Strains, Phase IV (KMG-IV): sequencing the most valuable type-strain genomes for metagenomic binning, comparative biology and taxonomic classification.</title>
        <authorList>
            <person name="Goeker M."/>
        </authorList>
    </citation>
    <scope>NUCLEOTIDE SEQUENCE [LARGE SCALE GENOMIC DNA]</scope>
    <source>
        <strain evidence="2 3">DSM 25281</strain>
    </source>
</reference>
<dbReference type="EMBL" id="QQAY01000002">
    <property type="protein sequence ID" value="RDI45961.1"/>
    <property type="molecule type" value="Genomic_DNA"/>
</dbReference>